<feature type="transmembrane region" description="Helical" evidence="6">
    <location>
        <begin position="257"/>
        <end position="273"/>
    </location>
</feature>
<feature type="domain" description="SSD" evidence="7">
    <location>
        <begin position="679"/>
        <end position="844"/>
    </location>
</feature>
<keyword evidence="3 6" id="KW-0812">Transmembrane</keyword>
<feature type="transmembrane region" description="Helical" evidence="6">
    <location>
        <begin position="280"/>
        <end position="300"/>
    </location>
</feature>
<evidence type="ECO:0000313" key="8">
    <source>
        <dbReference type="EMBL" id="ABZ10102.1"/>
    </source>
</evidence>
<organism evidence="8">
    <name type="scientific">uncultured marine microorganism HF4000_APKG10F17</name>
    <dbReference type="NCBI Taxonomy" id="455558"/>
    <lineage>
        <taxon>unclassified sequences</taxon>
        <taxon>environmental samples</taxon>
    </lineage>
</organism>
<dbReference type="Gene3D" id="1.20.1640.10">
    <property type="entry name" value="Multidrug efflux transporter AcrB transmembrane domain"/>
    <property type="match status" value="2"/>
</dbReference>
<keyword evidence="4 6" id="KW-1133">Transmembrane helix</keyword>
<reference evidence="8" key="1">
    <citation type="journal article" date="2008" name="ISME J.">
        <title>Genomic patterns of recombination, clonal divergence and environment in marine microbial populations.</title>
        <authorList>
            <person name="Konstantinidis K.T."/>
            <person name="Delong E.F."/>
        </authorList>
    </citation>
    <scope>NUCLEOTIDE SEQUENCE</scope>
</reference>
<feature type="transmembrane region" description="Helical" evidence="6">
    <location>
        <begin position="716"/>
        <end position="734"/>
    </location>
</feature>
<sequence>MAHFWSENMLLQKIGEIVIKKPLAIVVGVIVITILMVAQMALNPQDGTVSQSSFLPDNEVISALEDIGDKFVTEYPVDILVYSKNDDILTSDAFVEILEIEIALIENELITNNSLTPSNPSTDLVAIPNYLAPFVEGDASDLQQLKDIYANKTDQEIKDAFNAAKQNPLLAGAVINILGEYDGDNSTKATKITFKFDNSQREGEGTAEAFDRMVSVELEMDDVVKGMEFESVEAHALGQAVLDNAINEASDESMDQLFILVIILVIGVLFATFRSPVDVGLTMFALMMAIIWSKGFASLLQFEPSFFAVIVPILLVGLGVDYGIHLVMRYREELVEDWNIDKASSSSIMFVGSALLLATTTTMVGFLSNVASDLTPIREFGIQVAIGVLSAFLIFVTFIPACRILIDRRYEAQGKKLLSDTNEKIIRGRKEEGEQTGILDNFMALGAKVAIENPQRVLAVVAVITLITGYAALGISTEFNFNDFLPEEVEITEHFHYLQDEFSSSNEFSFIYISGSVATFDVFNQINNTQVELSDGDDWVNPDQSMMFSPLNGMRDLASNDSDINPFDFYNATFEELFNSNDADGDRVPDSDEGVRELLDWIMIGDGKEVPNMVSNFIYYDEETEDYTVAYILVNTKSKNAYFSEVVEELEKDSEGLETLETEGKVDSVVVTGFPAIIEVVVNTINATMMGSIIYTIILSFIILTAIFGYTDKQPWLGPLTMIPVLLVLVWILGTMVAIGYALNVFTILIGALTVGLGVTYAIHISHRFIEEMEHHHSLEKAVNNTVKNTGSALFGAAMTTVLGFGVLFFAILPPMKQFGTMTALTIFYSFLSSVWVLPSILVLWARYTDLGKVVDEQQDQDDVEEEESDEEEE</sequence>
<dbReference type="InterPro" id="IPR000731">
    <property type="entry name" value="SSD"/>
</dbReference>
<feature type="transmembrane region" description="Helical" evidence="6">
    <location>
        <begin position="23"/>
        <end position="42"/>
    </location>
</feature>
<evidence type="ECO:0000256" key="2">
    <source>
        <dbReference type="ARBA" id="ARBA00022475"/>
    </source>
</evidence>
<accession>B3TBZ3</accession>
<feature type="transmembrane region" description="Helical" evidence="6">
    <location>
        <begin position="693"/>
        <end position="710"/>
    </location>
</feature>
<evidence type="ECO:0000256" key="1">
    <source>
        <dbReference type="ARBA" id="ARBA00004651"/>
    </source>
</evidence>
<proteinExistence type="predicted"/>
<evidence type="ECO:0000259" key="7">
    <source>
        <dbReference type="PROSITE" id="PS50156"/>
    </source>
</evidence>
<keyword evidence="2" id="KW-1003">Cell membrane</keyword>
<evidence type="ECO:0000256" key="3">
    <source>
        <dbReference type="ARBA" id="ARBA00022692"/>
    </source>
</evidence>
<dbReference type="Pfam" id="PF03176">
    <property type="entry name" value="MMPL"/>
    <property type="match status" value="2"/>
</dbReference>
<dbReference type="PANTHER" id="PTHR33406">
    <property type="entry name" value="MEMBRANE PROTEIN MJ1562-RELATED"/>
    <property type="match status" value="1"/>
</dbReference>
<gene>
    <name evidence="8" type="ORF">ALOHA_HF4000APKG10F17ctg1g2</name>
</gene>
<evidence type="ECO:0000256" key="6">
    <source>
        <dbReference type="SAM" id="Phobius"/>
    </source>
</evidence>
<feature type="transmembrane region" description="Helical" evidence="6">
    <location>
        <begin position="793"/>
        <end position="813"/>
    </location>
</feature>
<dbReference type="SUPFAM" id="SSF82866">
    <property type="entry name" value="Multidrug efflux transporter AcrB transmembrane domain"/>
    <property type="match status" value="2"/>
</dbReference>
<dbReference type="AlphaFoldDB" id="B3TBZ3"/>
<evidence type="ECO:0000256" key="4">
    <source>
        <dbReference type="ARBA" id="ARBA00022989"/>
    </source>
</evidence>
<dbReference type="GO" id="GO:0005886">
    <property type="term" value="C:plasma membrane"/>
    <property type="evidence" value="ECO:0007669"/>
    <property type="project" value="UniProtKB-SubCell"/>
</dbReference>
<name>B3TBZ3_9ZZZZ</name>
<keyword evidence="5 6" id="KW-0472">Membrane</keyword>
<feature type="transmembrane region" description="Helical" evidence="6">
    <location>
        <begin position="348"/>
        <end position="368"/>
    </location>
</feature>
<comment type="subcellular location">
    <subcellularLocation>
        <location evidence="1">Cell membrane</location>
        <topology evidence="1">Multi-pass membrane protein</topology>
    </subcellularLocation>
</comment>
<feature type="domain" description="SSD" evidence="7">
    <location>
        <begin position="283"/>
        <end position="405"/>
    </location>
</feature>
<protein>
    <submittedName>
        <fullName evidence="8">Putative Patched family protein</fullName>
    </submittedName>
</protein>
<feature type="transmembrane region" description="Helical" evidence="6">
    <location>
        <begin position="825"/>
        <end position="846"/>
    </location>
</feature>
<dbReference type="PROSITE" id="PS50156">
    <property type="entry name" value="SSD"/>
    <property type="match status" value="2"/>
</dbReference>
<feature type="transmembrane region" description="Helical" evidence="6">
    <location>
        <begin position="741"/>
        <end position="763"/>
    </location>
</feature>
<dbReference type="InterPro" id="IPR004869">
    <property type="entry name" value="MMPL_dom"/>
</dbReference>
<feature type="transmembrane region" description="Helical" evidence="6">
    <location>
        <begin position="306"/>
        <end position="327"/>
    </location>
</feature>
<dbReference type="EMBL" id="EU016666">
    <property type="protein sequence ID" value="ABZ10102.1"/>
    <property type="molecule type" value="Genomic_DNA"/>
</dbReference>
<dbReference type="PANTHER" id="PTHR33406:SF13">
    <property type="entry name" value="MEMBRANE PROTEIN YDFJ"/>
    <property type="match status" value="1"/>
</dbReference>
<dbReference type="InterPro" id="IPR050545">
    <property type="entry name" value="Mycobact_MmpL"/>
</dbReference>
<feature type="transmembrane region" description="Helical" evidence="6">
    <location>
        <begin position="380"/>
        <end position="406"/>
    </location>
</feature>
<evidence type="ECO:0000256" key="5">
    <source>
        <dbReference type="ARBA" id="ARBA00023136"/>
    </source>
</evidence>